<organism evidence="1 2">
    <name type="scientific">Klebsiella pneumoniae</name>
    <dbReference type="NCBI Taxonomy" id="573"/>
    <lineage>
        <taxon>Bacteria</taxon>
        <taxon>Pseudomonadati</taxon>
        <taxon>Pseudomonadota</taxon>
        <taxon>Gammaproteobacteria</taxon>
        <taxon>Enterobacterales</taxon>
        <taxon>Enterobacteriaceae</taxon>
        <taxon>Klebsiella/Raoultella group</taxon>
        <taxon>Klebsiella</taxon>
        <taxon>Klebsiella pneumoniae complex</taxon>
    </lineage>
</organism>
<evidence type="ECO:0000313" key="2">
    <source>
        <dbReference type="Proteomes" id="UP000255239"/>
    </source>
</evidence>
<dbReference type="EMBL" id="UGMG01000001">
    <property type="protein sequence ID" value="STV70481.1"/>
    <property type="molecule type" value="Genomic_DNA"/>
</dbReference>
<gene>
    <name evidence="1" type="ORF">NCTC11679_04935</name>
</gene>
<sequence length="111" mass="11496">MASLPGAVMKKSSGYGSALSLARAISVSARAGDSGSLGCGSGQPYSQRALGQFGLQPVVGGSHVAAAHIFATAQQALRRRRVFQRLRQPEGAVDGRGEALPALQQRISFCQ</sequence>
<dbReference type="KEGG" id="kpb:FH42_20475"/>
<protein>
    <submittedName>
        <fullName evidence="1">Uncharacterized protein</fullName>
    </submittedName>
</protein>
<dbReference type="AlphaFoldDB" id="A0A331L4T6"/>
<proteinExistence type="predicted"/>
<evidence type="ECO:0000313" key="1">
    <source>
        <dbReference type="EMBL" id="STV70481.1"/>
    </source>
</evidence>
<dbReference type="Proteomes" id="UP000255239">
    <property type="component" value="Unassembled WGS sequence"/>
</dbReference>
<accession>A0A331L4T6</accession>
<name>A0A331L4T6_KLEPN</name>
<reference evidence="1 2" key="1">
    <citation type="submission" date="2018-06" db="EMBL/GenBank/DDBJ databases">
        <authorList>
            <consortium name="Pathogen Informatics"/>
            <person name="Doyle S."/>
        </authorList>
    </citation>
    <scope>NUCLEOTIDE SEQUENCE [LARGE SCALE GENOMIC DNA]</scope>
    <source>
        <strain evidence="1 2">NCTC11679</strain>
    </source>
</reference>